<dbReference type="AlphaFoldDB" id="C5HLB6"/>
<evidence type="ECO:0000313" key="1">
    <source>
        <dbReference type="EMBL" id="ACS15394.1"/>
    </source>
</evidence>
<sequence>MRAVGTEGAPMSKANWLAVNALLLVIVLGGCARASRDTTGFALYNNADVEAPFVETWQGTKKALRDLDYDIFTRDKRGLFVAFTQMKRHWLVPRRTQYTITLAEIDTDTTAIEIETVNQVFGVTLLTYPGWHDRQAKSDGEAVAILDAIRGNVAAETTAAQ</sequence>
<accession>C5HLB6</accession>
<reference evidence="1" key="1">
    <citation type="journal article" date="2010" name="FEMS Microbiol. Ecol.">
        <title>Novel lipolytic genes from the microbial metagenomic library of the South China Sea marine sediment.</title>
        <authorList>
            <person name="Hu Y."/>
            <person name="Fu C."/>
            <person name="Huang Y."/>
            <person name="Yin Y."/>
            <person name="Cheng G."/>
            <person name="Lei F."/>
            <person name="Lu N."/>
            <person name="Li J."/>
            <person name="Ashforth E.J."/>
            <person name="Zhang L."/>
            <person name="Zhu B."/>
        </authorList>
    </citation>
    <scope>NUCLEOTIDE SEQUENCE</scope>
</reference>
<protein>
    <submittedName>
        <fullName evidence="1">Uncharacterized protein</fullName>
    </submittedName>
</protein>
<organism evidence="1">
    <name type="scientific">uncultured bacterium FLS12</name>
    <dbReference type="NCBI Taxonomy" id="651659"/>
    <lineage>
        <taxon>Bacteria</taxon>
        <taxon>environmental samples</taxon>
    </lineage>
</organism>
<name>C5HLB6_9BACT</name>
<proteinExistence type="predicted"/>
<dbReference type="EMBL" id="FJ483464">
    <property type="protein sequence ID" value="ACS15394.1"/>
    <property type="molecule type" value="Genomic_DNA"/>
</dbReference>
<dbReference type="PROSITE" id="PS51257">
    <property type="entry name" value="PROKAR_LIPOPROTEIN"/>
    <property type="match status" value="1"/>
</dbReference>